<name>I1BGX2_RHIO9</name>
<evidence type="ECO:0000313" key="1">
    <source>
        <dbReference type="EMBL" id="EIE75452.1"/>
    </source>
</evidence>
<dbReference type="OrthoDB" id="2224160at2759"/>
<accession>I1BGX2</accession>
<dbReference type="Proteomes" id="UP000009138">
    <property type="component" value="Unassembled WGS sequence"/>
</dbReference>
<dbReference type="RefSeq" id="XP_067510848.1">
    <property type="nucleotide sequence ID" value="XM_067654747.1"/>
</dbReference>
<keyword evidence="2" id="KW-1185">Reference proteome</keyword>
<dbReference type="GeneID" id="93607128"/>
<dbReference type="VEuPathDB" id="FungiDB:RO3G_00156"/>
<dbReference type="EMBL" id="CH476732">
    <property type="protein sequence ID" value="EIE75452.1"/>
    <property type="molecule type" value="Genomic_DNA"/>
</dbReference>
<dbReference type="OMA" id="NNDQTMS"/>
<dbReference type="InParanoid" id="I1BGX2"/>
<sequence length="192" mass="21642">MKIPSLDGKNAHHRLSVTMNNEKYSFYAGNNNCDTHNELLKEPVAFEDFQFSYGFDSNFALHVEFDMPSAGLNETEIIPPPPPLLPESHTSILNEQDQKIFNGFLDQFYADTDMEMDPSLFSLCNQPANFDEEDLCESFLLHSLEEEKDISKEEGLGCLLNSCSTTRLMDNQINSGLNTSNANHCGEHVILL</sequence>
<protein>
    <submittedName>
        <fullName evidence="1">Uncharacterized protein</fullName>
    </submittedName>
</protein>
<reference evidence="1 2" key="1">
    <citation type="journal article" date="2009" name="PLoS Genet.">
        <title>Genomic analysis of the basal lineage fungus Rhizopus oryzae reveals a whole-genome duplication.</title>
        <authorList>
            <person name="Ma L.-J."/>
            <person name="Ibrahim A.S."/>
            <person name="Skory C."/>
            <person name="Grabherr M.G."/>
            <person name="Burger G."/>
            <person name="Butler M."/>
            <person name="Elias M."/>
            <person name="Idnurm A."/>
            <person name="Lang B.F."/>
            <person name="Sone T."/>
            <person name="Abe A."/>
            <person name="Calvo S.E."/>
            <person name="Corrochano L.M."/>
            <person name="Engels R."/>
            <person name="Fu J."/>
            <person name="Hansberg W."/>
            <person name="Kim J.-M."/>
            <person name="Kodira C.D."/>
            <person name="Koehrsen M.J."/>
            <person name="Liu B."/>
            <person name="Miranda-Saavedra D."/>
            <person name="O'Leary S."/>
            <person name="Ortiz-Castellanos L."/>
            <person name="Poulter R."/>
            <person name="Rodriguez-Romero J."/>
            <person name="Ruiz-Herrera J."/>
            <person name="Shen Y.-Q."/>
            <person name="Zeng Q."/>
            <person name="Galagan J."/>
            <person name="Birren B.W."/>
            <person name="Cuomo C.A."/>
            <person name="Wickes B.L."/>
        </authorList>
    </citation>
    <scope>NUCLEOTIDE SEQUENCE [LARGE SCALE GENOMIC DNA]</scope>
    <source>
        <strain evidence="2">RA 99-880 / ATCC MYA-4621 / FGSC 9543 / NRRL 43880</strain>
    </source>
</reference>
<proteinExistence type="predicted"/>
<evidence type="ECO:0000313" key="2">
    <source>
        <dbReference type="Proteomes" id="UP000009138"/>
    </source>
</evidence>
<dbReference type="AlphaFoldDB" id="I1BGX2"/>
<organism evidence="1 2">
    <name type="scientific">Rhizopus delemar (strain RA 99-880 / ATCC MYA-4621 / FGSC 9543 / NRRL 43880)</name>
    <name type="common">Mucormycosis agent</name>
    <name type="synonym">Rhizopus arrhizus var. delemar</name>
    <dbReference type="NCBI Taxonomy" id="246409"/>
    <lineage>
        <taxon>Eukaryota</taxon>
        <taxon>Fungi</taxon>
        <taxon>Fungi incertae sedis</taxon>
        <taxon>Mucoromycota</taxon>
        <taxon>Mucoromycotina</taxon>
        <taxon>Mucoromycetes</taxon>
        <taxon>Mucorales</taxon>
        <taxon>Mucorineae</taxon>
        <taxon>Rhizopodaceae</taxon>
        <taxon>Rhizopus</taxon>
    </lineage>
</organism>
<gene>
    <name evidence="1" type="ORF">RO3G_00156</name>
</gene>
<dbReference type="STRING" id="246409.I1BGX2"/>